<sequence>MVLTLPAIGINTTKRWYCTLETQFEVQRMNYLLRIAMIGVK</sequence>
<proteinExistence type="predicted"/>
<comment type="caution">
    <text evidence="1">The sequence shown here is derived from an EMBL/GenBank/DDBJ whole genome shotgun (WGS) entry which is preliminary data.</text>
</comment>
<reference evidence="1 2" key="1">
    <citation type="submission" date="2012-05" db="EMBL/GenBank/DDBJ databases">
        <authorList>
            <person name="Weinstock G."/>
            <person name="Sodergren E."/>
            <person name="Lobos E.A."/>
            <person name="Fulton L."/>
            <person name="Fulton R."/>
            <person name="Courtney L."/>
            <person name="Fronick C."/>
            <person name="O'Laughlin M."/>
            <person name="Godfrey J."/>
            <person name="Wilson R.M."/>
            <person name="Miner T."/>
            <person name="Farmer C."/>
            <person name="Delehaunty K."/>
            <person name="Cordes M."/>
            <person name="Minx P."/>
            <person name="Tomlinson C."/>
            <person name="Chen J."/>
            <person name="Wollam A."/>
            <person name="Pepin K.H."/>
            <person name="Bhonagiri V."/>
            <person name="Zhang X."/>
            <person name="Suruliraj S."/>
            <person name="Warren W."/>
            <person name="Mitreva M."/>
            <person name="Mardis E.R."/>
            <person name="Wilson R.K."/>
        </authorList>
    </citation>
    <scope>NUCLEOTIDE SEQUENCE [LARGE SCALE GENOMIC DNA]</scope>
    <source>
        <strain evidence="1 2">F0055</strain>
    </source>
</reference>
<dbReference type="Proteomes" id="UP000010433">
    <property type="component" value="Unassembled WGS sequence"/>
</dbReference>
<keyword evidence="2" id="KW-1185">Reference proteome</keyword>
<dbReference type="STRING" id="1127699.HMPREF9151_02099"/>
<gene>
    <name evidence="1" type="ORF">HMPREF9151_02099</name>
</gene>
<dbReference type="AlphaFoldDB" id="L1N2Q9"/>
<dbReference type="EMBL" id="AMEP01000138">
    <property type="protein sequence ID" value="EKX97501.1"/>
    <property type="molecule type" value="Genomic_DNA"/>
</dbReference>
<evidence type="ECO:0000313" key="1">
    <source>
        <dbReference type="EMBL" id="EKX97501.1"/>
    </source>
</evidence>
<accession>L1N2Q9</accession>
<organism evidence="1 2">
    <name type="scientific">Hoylesella saccharolytica F0055</name>
    <dbReference type="NCBI Taxonomy" id="1127699"/>
    <lineage>
        <taxon>Bacteria</taxon>
        <taxon>Pseudomonadati</taxon>
        <taxon>Bacteroidota</taxon>
        <taxon>Bacteroidia</taxon>
        <taxon>Bacteroidales</taxon>
        <taxon>Prevotellaceae</taxon>
        <taxon>Hoylesella</taxon>
    </lineage>
</organism>
<evidence type="ECO:0000313" key="2">
    <source>
        <dbReference type="Proteomes" id="UP000010433"/>
    </source>
</evidence>
<dbReference type="HOGENOM" id="CLU_3274717_0_0_10"/>
<name>L1N2Q9_9BACT</name>
<protein>
    <submittedName>
        <fullName evidence="1">Uncharacterized protein</fullName>
    </submittedName>
</protein>